<reference evidence="2 3" key="1">
    <citation type="journal article" date="2012" name="Science">
        <title>The Paleozoic origin of enzymatic lignin decomposition reconstructed from 31 fungal genomes.</title>
        <authorList>
            <person name="Floudas D."/>
            <person name="Binder M."/>
            <person name="Riley R."/>
            <person name="Barry K."/>
            <person name="Blanchette R.A."/>
            <person name="Henrissat B."/>
            <person name="Martinez A.T."/>
            <person name="Otillar R."/>
            <person name="Spatafora J.W."/>
            <person name="Yadav J.S."/>
            <person name="Aerts A."/>
            <person name="Benoit I."/>
            <person name="Boyd A."/>
            <person name="Carlson A."/>
            <person name="Copeland A."/>
            <person name="Coutinho P.M."/>
            <person name="de Vries R.P."/>
            <person name="Ferreira P."/>
            <person name="Findley K."/>
            <person name="Foster B."/>
            <person name="Gaskell J."/>
            <person name="Glotzer D."/>
            <person name="Gorecki P."/>
            <person name="Heitman J."/>
            <person name="Hesse C."/>
            <person name="Hori C."/>
            <person name="Igarashi K."/>
            <person name="Jurgens J.A."/>
            <person name="Kallen N."/>
            <person name="Kersten P."/>
            <person name="Kohler A."/>
            <person name="Kuees U."/>
            <person name="Kumar T.K.A."/>
            <person name="Kuo A."/>
            <person name="LaButti K."/>
            <person name="Larrondo L.F."/>
            <person name="Lindquist E."/>
            <person name="Ling A."/>
            <person name="Lombard V."/>
            <person name="Lucas S."/>
            <person name="Lundell T."/>
            <person name="Martin R."/>
            <person name="McLaughlin D.J."/>
            <person name="Morgenstern I."/>
            <person name="Morin E."/>
            <person name="Murat C."/>
            <person name="Nagy L.G."/>
            <person name="Nolan M."/>
            <person name="Ohm R.A."/>
            <person name="Patyshakuliyeva A."/>
            <person name="Rokas A."/>
            <person name="Ruiz-Duenas F.J."/>
            <person name="Sabat G."/>
            <person name="Salamov A."/>
            <person name="Samejima M."/>
            <person name="Schmutz J."/>
            <person name="Slot J.C."/>
            <person name="St John F."/>
            <person name="Stenlid J."/>
            <person name="Sun H."/>
            <person name="Sun S."/>
            <person name="Syed K."/>
            <person name="Tsang A."/>
            <person name="Wiebenga A."/>
            <person name="Young D."/>
            <person name="Pisabarro A."/>
            <person name="Eastwood D.C."/>
            <person name="Martin F."/>
            <person name="Cullen D."/>
            <person name="Grigoriev I.V."/>
            <person name="Hibbett D.S."/>
        </authorList>
    </citation>
    <scope>NUCLEOTIDE SEQUENCE</scope>
    <source>
        <strain evidence="3">FP-58527</strain>
    </source>
</reference>
<dbReference type="EMBL" id="KE504179">
    <property type="protein sequence ID" value="EPS97127.1"/>
    <property type="molecule type" value="Genomic_DNA"/>
</dbReference>
<keyword evidence="1" id="KW-1133">Transmembrane helix</keyword>
<feature type="transmembrane region" description="Helical" evidence="1">
    <location>
        <begin position="6"/>
        <end position="23"/>
    </location>
</feature>
<evidence type="ECO:0000313" key="2">
    <source>
        <dbReference type="EMBL" id="EPS97127.1"/>
    </source>
</evidence>
<organism evidence="2 3">
    <name type="scientific">Fomitopsis schrenkii</name>
    <name type="common">Brown rot fungus</name>
    <dbReference type="NCBI Taxonomy" id="2126942"/>
    <lineage>
        <taxon>Eukaryota</taxon>
        <taxon>Fungi</taxon>
        <taxon>Dikarya</taxon>
        <taxon>Basidiomycota</taxon>
        <taxon>Agaricomycotina</taxon>
        <taxon>Agaricomycetes</taxon>
        <taxon>Polyporales</taxon>
        <taxon>Fomitopsis</taxon>
    </lineage>
</organism>
<evidence type="ECO:0000256" key="1">
    <source>
        <dbReference type="SAM" id="Phobius"/>
    </source>
</evidence>
<dbReference type="Proteomes" id="UP000015241">
    <property type="component" value="Unassembled WGS sequence"/>
</dbReference>
<dbReference type="InParanoid" id="S8DWZ2"/>
<protein>
    <submittedName>
        <fullName evidence="2">Uncharacterized protein</fullName>
    </submittedName>
</protein>
<keyword evidence="1" id="KW-0472">Membrane</keyword>
<proteinExistence type="predicted"/>
<keyword evidence="3" id="KW-1185">Reference proteome</keyword>
<dbReference type="AlphaFoldDB" id="S8DWZ2"/>
<dbReference type="OrthoDB" id="10547717at2759"/>
<name>S8DWZ2_FOMSC</name>
<gene>
    <name evidence="2" type="ORF">FOMPIDRAFT_1052676</name>
</gene>
<dbReference type="HOGENOM" id="CLU_655580_0_0_1"/>
<evidence type="ECO:0000313" key="3">
    <source>
        <dbReference type="Proteomes" id="UP000015241"/>
    </source>
</evidence>
<accession>S8DWZ2</accession>
<keyword evidence="1" id="KW-0812">Transmembrane</keyword>
<sequence>MEDFVSYLHLLTGFFLLGAVISIGRDVAHALHATLVFSGFSFTTSDISGLVPFIVLQALVARTAAKLPTVDMVEDMPTVASYEGVPRRRGTLNSTTALVNYLAVMALMNTVVGVESVAQADLELALMPVAVMTVQCLDVVVGLASIESSLVPIYLYRASNVLPPLLWAPGFKITSNTLKTPSNKLKVASSLDTGAALSKVPVTQKPVARCGCLPFDVSALFRGQPLPAFSAEDLTSWDNTVTRHTNKAEPLVSGIQIDLEDLSAPGLYARDIPVSGLFPSASNAHVGFHTPCELPPLPRIADDVSVSEVVQVAEPPPETPAISAQFKWTAESGVPLMNALGITTAKVGEVNTAQEHSISGVDFRWNVTSGVPLMKALGFASTSLIEGGRYGGDFKWTAESGVPLMDALSISGVKLGVVHSI</sequence>
<feature type="transmembrane region" description="Helical" evidence="1">
    <location>
        <begin position="35"/>
        <end position="60"/>
    </location>
</feature>